<dbReference type="AlphaFoldDB" id="A0A8S3QYP1"/>
<sequence length="171" mass="19230">MPHISSSENRLWFKLNKAFFGLNKDVYICACYIPPVSSNYYDDDFLNLEIEISNISKTSNILILGDLNARIGEKIDFIDNESLSLDSLQNVLPDDYSEDCTILRNTRDNIFNTQGQGIIDLCIASQLRVLNGRFVGDILGNFTCHKSYGSSVVDYALADMDLLTSINFFSS</sequence>
<protein>
    <recommendedName>
        <fullName evidence="3">Endonuclease/exonuclease/phosphatase domain-containing protein</fullName>
    </recommendedName>
</protein>
<comment type="caution">
    <text evidence="1">The sequence shown here is derived from an EMBL/GenBank/DDBJ whole genome shotgun (WGS) entry which is preliminary data.</text>
</comment>
<dbReference type="InterPro" id="IPR036691">
    <property type="entry name" value="Endo/exonu/phosph_ase_sf"/>
</dbReference>
<gene>
    <name evidence="1" type="ORF">MEDL_15571</name>
</gene>
<evidence type="ECO:0000313" key="1">
    <source>
        <dbReference type="EMBL" id="CAG2200933.1"/>
    </source>
</evidence>
<organism evidence="1 2">
    <name type="scientific">Mytilus edulis</name>
    <name type="common">Blue mussel</name>
    <dbReference type="NCBI Taxonomy" id="6550"/>
    <lineage>
        <taxon>Eukaryota</taxon>
        <taxon>Metazoa</taxon>
        <taxon>Spiralia</taxon>
        <taxon>Lophotrochozoa</taxon>
        <taxon>Mollusca</taxon>
        <taxon>Bivalvia</taxon>
        <taxon>Autobranchia</taxon>
        <taxon>Pteriomorphia</taxon>
        <taxon>Mytilida</taxon>
        <taxon>Mytiloidea</taxon>
        <taxon>Mytilidae</taxon>
        <taxon>Mytilinae</taxon>
        <taxon>Mytilus</taxon>
    </lineage>
</organism>
<reference evidence="1" key="1">
    <citation type="submission" date="2021-03" db="EMBL/GenBank/DDBJ databases">
        <authorList>
            <person name="Bekaert M."/>
        </authorList>
    </citation>
    <scope>NUCLEOTIDE SEQUENCE</scope>
</reference>
<name>A0A8S3QYP1_MYTED</name>
<accession>A0A8S3QYP1</accession>
<dbReference type="Gene3D" id="3.60.10.10">
    <property type="entry name" value="Endonuclease/exonuclease/phosphatase"/>
    <property type="match status" value="1"/>
</dbReference>
<keyword evidence="2" id="KW-1185">Reference proteome</keyword>
<evidence type="ECO:0000313" key="2">
    <source>
        <dbReference type="Proteomes" id="UP000683360"/>
    </source>
</evidence>
<proteinExistence type="predicted"/>
<dbReference type="SUPFAM" id="SSF56219">
    <property type="entry name" value="DNase I-like"/>
    <property type="match status" value="1"/>
</dbReference>
<dbReference type="OrthoDB" id="8052050at2759"/>
<dbReference type="EMBL" id="CAJPWZ010000798">
    <property type="protein sequence ID" value="CAG2200933.1"/>
    <property type="molecule type" value="Genomic_DNA"/>
</dbReference>
<evidence type="ECO:0008006" key="3">
    <source>
        <dbReference type="Google" id="ProtNLM"/>
    </source>
</evidence>
<dbReference type="Proteomes" id="UP000683360">
    <property type="component" value="Unassembled WGS sequence"/>
</dbReference>